<reference evidence="1 2" key="1">
    <citation type="submission" date="2019-06" db="EMBL/GenBank/DDBJ databases">
        <title>Genome Sequence of the Brown Rot Fungal Pathogen Monilinia laxa.</title>
        <authorList>
            <person name="De Miccolis Angelini R.M."/>
            <person name="Landi L."/>
            <person name="Abate D."/>
            <person name="Pollastro S."/>
            <person name="Romanazzi G."/>
            <person name="Faretra F."/>
        </authorList>
    </citation>
    <scope>NUCLEOTIDE SEQUENCE [LARGE SCALE GENOMIC DNA]</scope>
    <source>
        <strain evidence="1 2">Mlax316</strain>
    </source>
</reference>
<name>A0A5N6KM17_MONLA</name>
<sequence>MILPIPPDAFLRANDSNIRKDRENRLTKSLPSRRYFFRYGERVENVICRIRGCRRLFRSSRFAENP</sequence>
<proteinExistence type="predicted"/>
<organism evidence="1 2">
    <name type="scientific">Monilinia laxa</name>
    <name type="common">Brown rot fungus</name>
    <name type="synonym">Sclerotinia laxa</name>
    <dbReference type="NCBI Taxonomy" id="61186"/>
    <lineage>
        <taxon>Eukaryota</taxon>
        <taxon>Fungi</taxon>
        <taxon>Dikarya</taxon>
        <taxon>Ascomycota</taxon>
        <taxon>Pezizomycotina</taxon>
        <taxon>Leotiomycetes</taxon>
        <taxon>Helotiales</taxon>
        <taxon>Sclerotiniaceae</taxon>
        <taxon>Monilinia</taxon>
    </lineage>
</organism>
<comment type="caution">
    <text evidence="1">The sequence shown here is derived from an EMBL/GenBank/DDBJ whole genome shotgun (WGS) entry which is preliminary data.</text>
</comment>
<dbReference type="Proteomes" id="UP000326757">
    <property type="component" value="Unassembled WGS sequence"/>
</dbReference>
<keyword evidence="2" id="KW-1185">Reference proteome</keyword>
<accession>A0A5N6KM17</accession>
<dbReference type="EMBL" id="VIGI01000001">
    <property type="protein sequence ID" value="KAB8304853.1"/>
    <property type="molecule type" value="Genomic_DNA"/>
</dbReference>
<gene>
    <name evidence="1" type="ORF">EYC80_004188</name>
</gene>
<evidence type="ECO:0000313" key="2">
    <source>
        <dbReference type="Proteomes" id="UP000326757"/>
    </source>
</evidence>
<dbReference type="AlphaFoldDB" id="A0A5N6KM17"/>
<protein>
    <submittedName>
        <fullName evidence="1">Uncharacterized protein</fullName>
    </submittedName>
</protein>
<evidence type="ECO:0000313" key="1">
    <source>
        <dbReference type="EMBL" id="KAB8304853.1"/>
    </source>
</evidence>